<keyword evidence="2" id="KW-1003">Cell membrane</keyword>
<feature type="transmembrane region" description="Helical" evidence="6">
    <location>
        <begin position="163"/>
        <end position="181"/>
    </location>
</feature>
<dbReference type="Pfam" id="PF02554">
    <property type="entry name" value="CstA"/>
    <property type="match status" value="1"/>
</dbReference>
<reference evidence="8 9" key="1">
    <citation type="journal article" date="2002" name="Genome Res.">
        <title>The genome of Methanosarcina acetivorans reveals extensive metabolic and physiological diversity.</title>
        <authorList>
            <person name="Galagan J.E."/>
            <person name="Nusbaum C."/>
            <person name="Roy A."/>
            <person name="Endrizzi M.G."/>
            <person name="Macdonald P."/>
            <person name="FitzHugh W."/>
            <person name="Calvo S."/>
            <person name="Engels R."/>
            <person name="Smirnov S."/>
            <person name="Atnoor D."/>
            <person name="Brown A."/>
            <person name="Allen N."/>
            <person name="Naylor J."/>
            <person name="Stange-Thomann N."/>
            <person name="DeArellano K."/>
            <person name="Johnson R."/>
            <person name="Linton L."/>
            <person name="McEwan P."/>
            <person name="McKernan K."/>
            <person name="Talamas J."/>
            <person name="Tirrell A."/>
            <person name="Ye W."/>
            <person name="Zimmer A."/>
            <person name="Barber R.D."/>
            <person name="Cann I."/>
            <person name="Graham D.E."/>
            <person name="Grahame D.A."/>
            <person name="Guss A."/>
            <person name="Hedderich R."/>
            <person name="Ingram-Smith C."/>
            <person name="Kuettner C.H."/>
            <person name="Krzycki J.A."/>
            <person name="Leigh J.A."/>
            <person name="Li W."/>
            <person name="Liu J."/>
            <person name="Mukhopadhyay B."/>
            <person name="Reeve J.N."/>
            <person name="Smith K."/>
            <person name="Springer T.A."/>
            <person name="Umayam L.A."/>
            <person name="White O."/>
            <person name="White R.H."/>
            <person name="de Macario E.C."/>
            <person name="Ferry J.G."/>
            <person name="Jarrell K.F."/>
            <person name="Jing H."/>
            <person name="Macario A.J.L."/>
            <person name="Paulsen I."/>
            <person name="Pritchett M."/>
            <person name="Sowers K.R."/>
            <person name="Swanson R.V."/>
            <person name="Zinder S.H."/>
            <person name="Lander E."/>
            <person name="Metcalf W.W."/>
            <person name="Birren B."/>
        </authorList>
    </citation>
    <scope>NUCLEOTIDE SEQUENCE [LARGE SCALE GENOMIC DNA]</scope>
    <source>
        <strain evidence="9">ATCC 35395 / DSM 2834 / JCM 12185 / C2A</strain>
    </source>
</reference>
<accession>Q8TPK6</accession>
<dbReference type="InParanoid" id="Q8TPK6"/>
<evidence type="ECO:0000256" key="2">
    <source>
        <dbReference type="ARBA" id="ARBA00022475"/>
    </source>
</evidence>
<gene>
    <name evidence="8" type="primary">cstA</name>
    <name evidence="8" type="ordered locus">MA_1905</name>
</gene>
<feature type="transmembrane region" description="Helical" evidence="6">
    <location>
        <begin position="415"/>
        <end position="433"/>
    </location>
</feature>
<feature type="transmembrane region" description="Helical" evidence="6">
    <location>
        <begin position="445"/>
        <end position="465"/>
    </location>
</feature>
<keyword evidence="4 6" id="KW-1133">Transmembrane helix</keyword>
<dbReference type="InterPro" id="IPR003706">
    <property type="entry name" value="CstA_N"/>
</dbReference>
<dbReference type="GO" id="GO:0031669">
    <property type="term" value="P:cellular response to nutrient levels"/>
    <property type="evidence" value="ECO:0000318"/>
    <property type="project" value="GO_Central"/>
</dbReference>
<dbReference type="HOGENOM" id="CLU_010531_3_1_2"/>
<evidence type="ECO:0000256" key="3">
    <source>
        <dbReference type="ARBA" id="ARBA00022692"/>
    </source>
</evidence>
<dbReference type="EMBL" id="AE010299">
    <property type="protein sequence ID" value="AAM05309.1"/>
    <property type="molecule type" value="Genomic_DNA"/>
</dbReference>
<feature type="transmembrane region" description="Helical" evidence="6">
    <location>
        <begin position="188"/>
        <end position="209"/>
    </location>
</feature>
<comment type="subcellular location">
    <subcellularLocation>
        <location evidence="1">Cell membrane</location>
        <topology evidence="1">Multi-pass membrane protein</topology>
    </subcellularLocation>
</comment>
<protein>
    <submittedName>
        <fullName evidence="8">Carbon starvation protein A</fullName>
    </submittedName>
</protein>
<dbReference type="KEGG" id="mac:MA_1905"/>
<dbReference type="STRING" id="188937.MA_1905"/>
<evidence type="ECO:0000256" key="1">
    <source>
        <dbReference type="ARBA" id="ARBA00004651"/>
    </source>
</evidence>
<evidence type="ECO:0000256" key="5">
    <source>
        <dbReference type="ARBA" id="ARBA00023136"/>
    </source>
</evidence>
<evidence type="ECO:0000313" key="8">
    <source>
        <dbReference type="EMBL" id="AAM05309.1"/>
    </source>
</evidence>
<dbReference type="GO" id="GO:0005886">
    <property type="term" value="C:plasma membrane"/>
    <property type="evidence" value="ECO:0000318"/>
    <property type="project" value="GO_Central"/>
</dbReference>
<keyword evidence="9" id="KW-1185">Reference proteome</keyword>
<feature type="transmembrane region" description="Helical" evidence="6">
    <location>
        <begin position="390"/>
        <end position="408"/>
    </location>
</feature>
<evidence type="ECO:0000256" key="6">
    <source>
        <dbReference type="SAM" id="Phobius"/>
    </source>
</evidence>
<dbReference type="GeneID" id="1473794"/>
<feature type="transmembrane region" description="Helical" evidence="6">
    <location>
        <begin position="266"/>
        <end position="293"/>
    </location>
</feature>
<dbReference type="AlphaFoldDB" id="Q8TPK6"/>
<evidence type="ECO:0000256" key="4">
    <source>
        <dbReference type="ARBA" id="ARBA00022989"/>
    </source>
</evidence>
<dbReference type="GO" id="GO:0009267">
    <property type="term" value="P:cellular response to starvation"/>
    <property type="evidence" value="ECO:0007669"/>
    <property type="project" value="InterPro"/>
</dbReference>
<evidence type="ECO:0000313" key="9">
    <source>
        <dbReference type="Proteomes" id="UP000002487"/>
    </source>
</evidence>
<feature type="transmembrane region" description="Helical" evidence="6">
    <location>
        <begin position="363"/>
        <end position="384"/>
    </location>
</feature>
<organism evidence="8 9">
    <name type="scientific">Methanosarcina acetivorans (strain ATCC 35395 / DSM 2834 / JCM 12185 / C2A)</name>
    <dbReference type="NCBI Taxonomy" id="188937"/>
    <lineage>
        <taxon>Archaea</taxon>
        <taxon>Methanobacteriati</taxon>
        <taxon>Methanobacteriota</taxon>
        <taxon>Stenosarchaea group</taxon>
        <taxon>Methanomicrobia</taxon>
        <taxon>Methanosarcinales</taxon>
        <taxon>Methanosarcinaceae</taxon>
        <taxon>Methanosarcina</taxon>
    </lineage>
</organism>
<dbReference type="OrthoDB" id="77715at2157"/>
<keyword evidence="5 6" id="KW-0472">Membrane</keyword>
<feature type="transmembrane region" description="Helical" evidence="6">
    <location>
        <begin position="67"/>
        <end position="91"/>
    </location>
</feature>
<feature type="transmembrane region" description="Helical" evidence="6">
    <location>
        <begin position="128"/>
        <end position="151"/>
    </location>
</feature>
<dbReference type="EnsemblBacteria" id="AAM05309">
    <property type="protein sequence ID" value="AAM05309"/>
    <property type="gene ID" value="MA_1905"/>
</dbReference>
<sequence length="479" mass="51089">MISFLLSLAALVLGYFSYGAFVEKVFGADPSRRTPAHTREDGIDFVPLSWRSTFLIQFLNIAGLGPIYGAILGALYGPAAFLWIVLGSIFAGGVHDYFSGMLSVRHEGKSISEIVGIYLGSQMKSGMIAFSVILLVLIGTVFMSGPAVLLANLGFPGLLAQSNFWLAIILFYYFVATVVPIDRIIGRIYPLFGAVLLIMASGIGSMLLIKGYEIPEITFRSFHPDGLPLWPMLFITIACGAVSGFHSTQSPIMARCLPDEKYGRRIFYGAMIAEGAIALIWAAAAMSFFPGGIAGLSEVTGAGGAALVVKNVSLGLLGSVGGILAILGVIACPITSGDTAFRSARLTIADAMSLDQRPLKNRLTIALPIFAIGFSLTLIDFSIVWRYFSFSNQALATIVLWTSAVYLSDNDKFHWIATLPATFMTAVVTTYILQASEGFGLPATVSYPAGVVCAAAACGLFATFLRKRSLSSAYSVSEQ</sequence>
<dbReference type="InterPro" id="IPR051605">
    <property type="entry name" value="CstA"/>
</dbReference>
<dbReference type="PANTHER" id="PTHR30252:SF4">
    <property type="entry name" value="CARBON STARVATION"/>
    <property type="match status" value="1"/>
</dbReference>
<feature type="domain" description="CstA N-terminal" evidence="7">
    <location>
        <begin position="4"/>
        <end position="143"/>
    </location>
</feature>
<name>Q8TPK6_METAC</name>
<dbReference type="PhylomeDB" id="Q8TPK6"/>
<dbReference type="RefSeq" id="WP_011021902.1">
    <property type="nucleotide sequence ID" value="NC_003552.1"/>
</dbReference>
<evidence type="ECO:0000259" key="7">
    <source>
        <dbReference type="Pfam" id="PF02554"/>
    </source>
</evidence>
<keyword evidence="3 6" id="KW-0812">Transmembrane</keyword>
<dbReference type="PANTHER" id="PTHR30252">
    <property type="entry name" value="INNER MEMBRANE PEPTIDE TRANSPORTER"/>
    <property type="match status" value="1"/>
</dbReference>
<feature type="transmembrane region" description="Helical" evidence="6">
    <location>
        <begin position="229"/>
        <end position="245"/>
    </location>
</feature>
<dbReference type="Proteomes" id="UP000002487">
    <property type="component" value="Chromosome"/>
</dbReference>
<proteinExistence type="predicted"/>
<feature type="transmembrane region" description="Helical" evidence="6">
    <location>
        <begin position="313"/>
        <end position="335"/>
    </location>
</feature>